<accession>A0A3S1HT25</accession>
<name>A0A3S1HT25_ELYCH</name>
<evidence type="ECO:0000313" key="2">
    <source>
        <dbReference type="EMBL" id="RUS85536.1"/>
    </source>
</evidence>
<feature type="non-terminal residue" evidence="2">
    <location>
        <position position="190"/>
    </location>
</feature>
<dbReference type="EMBL" id="RQTK01000166">
    <property type="protein sequence ID" value="RUS85536.1"/>
    <property type="molecule type" value="Genomic_DNA"/>
</dbReference>
<gene>
    <name evidence="2" type="ORF">EGW08_006679</name>
</gene>
<evidence type="ECO:0000256" key="1">
    <source>
        <dbReference type="SAM" id="MobiDB-lite"/>
    </source>
</evidence>
<dbReference type="AlphaFoldDB" id="A0A3S1HT25"/>
<feature type="compositionally biased region" description="Basic and acidic residues" evidence="1">
    <location>
        <begin position="174"/>
        <end position="190"/>
    </location>
</feature>
<organism evidence="2 3">
    <name type="scientific">Elysia chlorotica</name>
    <name type="common">Eastern emerald elysia</name>
    <name type="synonym">Sea slug</name>
    <dbReference type="NCBI Taxonomy" id="188477"/>
    <lineage>
        <taxon>Eukaryota</taxon>
        <taxon>Metazoa</taxon>
        <taxon>Spiralia</taxon>
        <taxon>Lophotrochozoa</taxon>
        <taxon>Mollusca</taxon>
        <taxon>Gastropoda</taxon>
        <taxon>Heterobranchia</taxon>
        <taxon>Euthyneura</taxon>
        <taxon>Panpulmonata</taxon>
        <taxon>Sacoglossa</taxon>
        <taxon>Placobranchoidea</taxon>
        <taxon>Plakobranchidae</taxon>
        <taxon>Elysia</taxon>
    </lineage>
</organism>
<reference evidence="2 3" key="1">
    <citation type="submission" date="2019-01" db="EMBL/GenBank/DDBJ databases">
        <title>A draft genome assembly of the solar-powered sea slug Elysia chlorotica.</title>
        <authorList>
            <person name="Cai H."/>
            <person name="Li Q."/>
            <person name="Fang X."/>
            <person name="Li J."/>
            <person name="Curtis N.E."/>
            <person name="Altenburger A."/>
            <person name="Shibata T."/>
            <person name="Feng M."/>
            <person name="Maeda T."/>
            <person name="Schwartz J.A."/>
            <person name="Shigenobu S."/>
            <person name="Lundholm N."/>
            <person name="Nishiyama T."/>
            <person name="Yang H."/>
            <person name="Hasebe M."/>
            <person name="Li S."/>
            <person name="Pierce S.K."/>
            <person name="Wang J."/>
        </authorList>
    </citation>
    <scope>NUCLEOTIDE SEQUENCE [LARGE SCALE GENOMIC DNA]</scope>
    <source>
        <strain evidence="2">EC2010</strain>
        <tissue evidence="2">Whole organism of an adult</tissue>
    </source>
</reference>
<feature type="region of interest" description="Disordered" evidence="1">
    <location>
        <begin position="109"/>
        <end position="190"/>
    </location>
</feature>
<comment type="caution">
    <text evidence="2">The sequence shown here is derived from an EMBL/GenBank/DDBJ whole genome shotgun (WGS) entry which is preliminary data.</text>
</comment>
<evidence type="ECO:0000313" key="3">
    <source>
        <dbReference type="Proteomes" id="UP000271974"/>
    </source>
</evidence>
<protein>
    <submittedName>
        <fullName evidence="2">Uncharacterized protein</fullName>
    </submittedName>
</protein>
<keyword evidence="3" id="KW-1185">Reference proteome</keyword>
<proteinExistence type="predicted"/>
<feature type="non-terminal residue" evidence="2">
    <location>
        <position position="1"/>
    </location>
</feature>
<dbReference type="Proteomes" id="UP000271974">
    <property type="component" value="Unassembled WGS sequence"/>
</dbReference>
<sequence>LKVMVCTKVDGHKRHPDDAGTVHGERDVLGLVKVLWNLARLERVDGAQNDEEDVVQQRHDGGDLASSAPEHQLAFLVVGQHHRRLLEAQPGERADHLYSRKHIKVKVKKRSNPVCLGQDGGVDEAERDAQGEAPDEAGEHARPGQHGHRRDVGDGDTEQQDVAQLPARRHDHRRFVEDQEHTECEDGAQH</sequence>